<dbReference type="Proteomes" id="UP000177750">
    <property type="component" value="Unassembled WGS sequence"/>
</dbReference>
<sequence>MKIFWMSFCGAVFLFIVSFAGWAAPAAGSMATALLSAGVFALYVRAPAWATGAVIAELAFGGQGWWLSFAAGGMEVPVRMMLFGALMAAWMAQALFSRSVIASLSLRAVHGRIRFLLMLVGIMAAWGIGWGLMRGNSFAQVFFDANGWWYGVLVFPVVAACRDGKGLSRIMQMTAGAGIATAVLTLFLYHVFDHQYAIAETLYHWMRDTLLGEITFIRPGAWRIFMQSQVWLLWVWIWAIAAAVFKKKTGSCFVFISLLASSALLVSASRSYWVGWGAMIILYIGLSVFQFKVWKYALVIIAICLVGGFLLMFAVQRIPPIPTGFSLKGRMALLDEAGSSRVFQLKPLFEAIARHPVIGSGFGTAVEYRSADPRIVAGTAGGTGKYMTYAFEWGYFDTWLKIGLAGLGAYVWLIFSIGKQLWIKFNQPPISNDRYIWGVNAIALACLCALISLAAVNVFSPYLNHPLGIGMVLVCMGALAAAVGQENNTSIKKQENNLIL</sequence>
<feature type="transmembrane region" description="Helical" evidence="5">
    <location>
        <begin position="435"/>
        <end position="459"/>
    </location>
</feature>
<accession>A0A1F7VH76</accession>
<dbReference type="InterPro" id="IPR007016">
    <property type="entry name" value="O-antigen_ligase-rel_domated"/>
</dbReference>
<keyword evidence="4 5" id="KW-0472">Membrane</keyword>
<evidence type="ECO:0000313" key="8">
    <source>
        <dbReference type="EMBL" id="OGL89839.1"/>
    </source>
</evidence>
<keyword evidence="2 5" id="KW-0812">Transmembrane</keyword>
<feature type="transmembrane region" description="Helical" evidence="5">
    <location>
        <begin position="65"/>
        <end position="92"/>
    </location>
</feature>
<evidence type="ECO:0000256" key="2">
    <source>
        <dbReference type="ARBA" id="ARBA00022692"/>
    </source>
</evidence>
<feature type="transmembrane region" description="Helical" evidence="5">
    <location>
        <begin position="398"/>
        <end position="415"/>
    </location>
</feature>
<evidence type="ECO:0000256" key="4">
    <source>
        <dbReference type="ARBA" id="ARBA00023136"/>
    </source>
</evidence>
<dbReference type="GO" id="GO:0016020">
    <property type="term" value="C:membrane"/>
    <property type="evidence" value="ECO:0007669"/>
    <property type="project" value="UniProtKB-SubCell"/>
</dbReference>
<feature type="transmembrane region" description="Helical" evidence="5">
    <location>
        <begin position="113"/>
        <end position="133"/>
    </location>
</feature>
<evidence type="ECO:0000256" key="1">
    <source>
        <dbReference type="ARBA" id="ARBA00004141"/>
    </source>
</evidence>
<reference evidence="8 9" key="1">
    <citation type="journal article" date="2016" name="Nat. Commun.">
        <title>Thousands of microbial genomes shed light on interconnected biogeochemical processes in an aquifer system.</title>
        <authorList>
            <person name="Anantharaman K."/>
            <person name="Brown C.T."/>
            <person name="Hug L.A."/>
            <person name="Sharon I."/>
            <person name="Castelle C.J."/>
            <person name="Probst A.J."/>
            <person name="Thomas B.C."/>
            <person name="Singh A."/>
            <person name="Wilkins M.J."/>
            <person name="Karaoz U."/>
            <person name="Brodie E.L."/>
            <person name="Williams K.H."/>
            <person name="Hubbard S.S."/>
            <person name="Banfield J.F."/>
        </authorList>
    </citation>
    <scope>NUCLEOTIDE SEQUENCE [LARGE SCALE GENOMIC DNA]</scope>
</reference>
<dbReference type="AlphaFoldDB" id="A0A1F7VH76"/>
<dbReference type="EMBL" id="MGEU01000054">
    <property type="protein sequence ID" value="OGL89839.1"/>
    <property type="molecule type" value="Genomic_DNA"/>
</dbReference>
<feature type="transmembrane region" description="Helical" evidence="5">
    <location>
        <begin position="296"/>
        <end position="315"/>
    </location>
</feature>
<feature type="transmembrane region" description="Helical" evidence="5">
    <location>
        <begin position="273"/>
        <end position="289"/>
    </location>
</feature>
<keyword evidence="6" id="KW-0732">Signal</keyword>
<feature type="transmembrane region" description="Helical" evidence="5">
    <location>
        <begin position="252"/>
        <end position="267"/>
    </location>
</feature>
<keyword evidence="3 5" id="KW-1133">Transmembrane helix</keyword>
<feature type="transmembrane region" description="Helical" evidence="5">
    <location>
        <begin position="465"/>
        <end position="484"/>
    </location>
</feature>
<feature type="chain" id="PRO_5009533262" description="O-antigen ligase-related domain-containing protein" evidence="6">
    <location>
        <begin position="24"/>
        <end position="500"/>
    </location>
</feature>
<evidence type="ECO:0000259" key="7">
    <source>
        <dbReference type="Pfam" id="PF04932"/>
    </source>
</evidence>
<feature type="signal peptide" evidence="6">
    <location>
        <begin position="1"/>
        <end position="23"/>
    </location>
</feature>
<protein>
    <recommendedName>
        <fullName evidence="7">O-antigen ligase-related domain-containing protein</fullName>
    </recommendedName>
</protein>
<evidence type="ECO:0000256" key="5">
    <source>
        <dbReference type="SAM" id="Phobius"/>
    </source>
</evidence>
<dbReference type="Pfam" id="PF04932">
    <property type="entry name" value="Wzy_C"/>
    <property type="match status" value="1"/>
</dbReference>
<evidence type="ECO:0000313" key="9">
    <source>
        <dbReference type="Proteomes" id="UP000177750"/>
    </source>
</evidence>
<evidence type="ECO:0000256" key="3">
    <source>
        <dbReference type="ARBA" id="ARBA00022989"/>
    </source>
</evidence>
<evidence type="ECO:0000256" key="6">
    <source>
        <dbReference type="SAM" id="SignalP"/>
    </source>
</evidence>
<comment type="caution">
    <text evidence="8">The sequence shown here is derived from an EMBL/GenBank/DDBJ whole genome shotgun (WGS) entry which is preliminary data.</text>
</comment>
<comment type="subcellular location">
    <subcellularLocation>
        <location evidence="1">Membrane</location>
        <topology evidence="1">Multi-pass membrane protein</topology>
    </subcellularLocation>
</comment>
<gene>
    <name evidence="8" type="ORF">A3J36_00550</name>
</gene>
<feature type="transmembrane region" description="Helical" evidence="5">
    <location>
        <begin position="145"/>
        <end position="161"/>
    </location>
</feature>
<feature type="domain" description="O-antigen ligase-related" evidence="7">
    <location>
        <begin position="256"/>
        <end position="410"/>
    </location>
</feature>
<organism evidence="8 9">
    <name type="scientific">Candidatus Uhrbacteria bacterium RIFCSPLOWO2_02_FULL_54_37</name>
    <dbReference type="NCBI Taxonomy" id="1802412"/>
    <lineage>
        <taxon>Bacteria</taxon>
        <taxon>Candidatus Uhriibacteriota</taxon>
    </lineage>
</organism>
<feature type="transmembrane region" description="Helical" evidence="5">
    <location>
        <begin position="224"/>
        <end position="245"/>
    </location>
</feature>
<proteinExistence type="predicted"/>
<name>A0A1F7VH76_9BACT</name>
<feature type="transmembrane region" description="Helical" evidence="5">
    <location>
        <begin position="173"/>
        <end position="192"/>
    </location>
</feature>